<dbReference type="GO" id="GO:0004348">
    <property type="term" value="F:glucosylceramidase activity"/>
    <property type="evidence" value="ECO:0007669"/>
    <property type="project" value="InterPro"/>
</dbReference>
<proteinExistence type="inferred from homology"/>
<reference evidence="6 7" key="1">
    <citation type="submission" date="2019-12" db="EMBL/GenBank/DDBJ databases">
        <authorList>
            <person name="Alioto T."/>
            <person name="Alioto T."/>
            <person name="Gomez Garrido J."/>
        </authorList>
    </citation>
    <scope>NUCLEOTIDE SEQUENCE [LARGE SCALE GENOMIC DNA]</scope>
</reference>
<dbReference type="Gene3D" id="3.20.20.80">
    <property type="entry name" value="Glycosidases"/>
    <property type="match status" value="1"/>
</dbReference>
<dbReference type="PANTHER" id="PTHR11069:SF23">
    <property type="entry name" value="LYSOSOMAL ACID GLUCOSYLCERAMIDASE"/>
    <property type="match status" value="1"/>
</dbReference>
<dbReference type="InterPro" id="IPR017853">
    <property type="entry name" value="GH"/>
</dbReference>
<dbReference type="PANTHER" id="PTHR11069">
    <property type="entry name" value="GLUCOSYLCERAMIDASE"/>
    <property type="match status" value="1"/>
</dbReference>
<dbReference type="SUPFAM" id="SSF51445">
    <property type="entry name" value="(Trans)glycosidases"/>
    <property type="match status" value="1"/>
</dbReference>
<sequence length="546" mass="61441">MELSQGAKAAACVLVLGLLVIDASQVSAVQRNKCALRVVDKTNQKAVCVCNATYCDNLVFKWPQNPGEAYLVESSRTGSRLDVSKLVNADWDWCGKVDNKLVVDLDREHQSILGFGGAFTDAGGINVMGLPEVLRNKLVETYYGEHGSQYNFGRVTISGIDCSTHPYSYDDLPKGEKDYNLTKWSLAPEDLKYKIPLIKQALEMVKTYNSSLKLFGSSWSPPAWMKDNESLVRGHLIDSDQIYESYAQYLVKFYNAYKSHGIEFWGGTLQNEPIAALSPGYNFNSLELRDADAVRLIRHLGPALAANGYTKDKFKLMVGDDNLGSINDQVRYIMSQKEVYPYVAGLAFHWYRNLEPNIYQKLTEIYDQIKDHIEFALMTEACIEPGREVPVDLGSWPRGERYANDIIEELLRQSGGWIEWNMALDEQGGPNWVRNFLDAAIVVSNNKTEFYKQPMYYALAHFSRFFRPGSVRVDVNMDVISPSEDNKELANKDVSAVAVHKKDTGHVVVNILNKSDEPKMLIVKTLDVGRAVRIQGKSINTVVIKL</sequence>
<feature type="domain" description="Glycosyl hydrolase family 30 TIM-barrel" evidence="5">
    <location>
        <begin position="112"/>
        <end position="465"/>
    </location>
</feature>
<dbReference type="EMBL" id="CACTIH010008420">
    <property type="protein sequence ID" value="CAA3019407.1"/>
    <property type="molecule type" value="Genomic_DNA"/>
</dbReference>
<evidence type="ECO:0000256" key="3">
    <source>
        <dbReference type="ARBA" id="ARBA00022801"/>
    </source>
</evidence>
<evidence type="ECO:0000256" key="1">
    <source>
        <dbReference type="ARBA" id="ARBA00005382"/>
    </source>
</evidence>
<keyword evidence="7" id="KW-1185">Reference proteome</keyword>
<dbReference type="Pfam" id="PF02055">
    <property type="entry name" value="Glyco_hydro_30"/>
    <property type="match status" value="1"/>
</dbReference>
<dbReference type="Proteomes" id="UP000594638">
    <property type="component" value="Unassembled WGS sequence"/>
</dbReference>
<evidence type="ECO:0000313" key="7">
    <source>
        <dbReference type="Proteomes" id="UP000594638"/>
    </source>
</evidence>
<evidence type="ECO:0000256" key="2">
    <source>
        <dbReference type="ARBA" id="ARBA00022729"/>
    </source>
</evidence>
<organism evidence="6 7">
    <name type="scientific">Olea europaea subsp. europaea</name>
    <dbReference type="NCBI Taxonomy" id="158383"/>
    <lineage>
        <taxon>Eukaryota</taxon>
        <taxon>Viridiplantae</taxon>
        <taxon>Streptophyta</taxon>
        <taxon>Embryophyta</taxon>
        <taxon>Tracheophyta</taxon>
        <taxon>Spermatophyta</taxon>
        <taxon>Magnoliopsida</taxon>
        <taxon>eudicotyledons</taxon>
        <taxon>Gunneridae</taxon>
        <taxon>Pentapetalae</taxon>
        <taxon>asterids</taxon>
        <taxon>lamiids</taxon>
        <taxon>Lamiales</taxon>
        <taxon>Oleaceae</taxon>
        <taxon>Oleeae</taxon>
        <taxon>Olea</taxon>
    </lineage>
</organism>
<protein>
    <submittedName>
        <fullName evidence="6">Glucosylceramidase isoform X2</fullName>
    </submittedName>
</protein>
<name>A0A8S0US37_OLEEU</name>
<dbReference type="PRINTS" id="PR00843">
    <property type="entry name" value="GLHYDRLASE30"/>
</dbReference>
<dbReference type="InterPro" id="IPR033453">
    <property type="entry name" value="Glyco_hydro_30_TIM-barrel"/>
</dbReference>
<feature type="chain" id="PRO_5035827558" evidence="4">
    <location>
        <begin position="29"/>
        <end position="546"/>
    </location>
</feature>
<evidence type="ECO:0000313" key="6">
    <source>
        <dbReference type="EMBL" id="CAA3019407.1"/>
    </source>
</evidence>
<keyword evidence="3" id="KW-0378">Hydrolase</keyword>
<comment type="similarity">
    <text evidence="1">Belongs to the glycosyl hydrolase 30 family.</text>
</comment>
<dbReference type="GO" id="GO:0016020">
    <property type="term" value="C:membrane"/>
    <property type="evidence" value="ECO:0007669"/>
    <property type="project" value="GOC"/>
</dbReference>
<dbReference type="InterPro" id="IPR001139">
    <property type="entry name" value="Glyco_hydro_30"/>
</dbReference>
<dbReference type="Gramene" id="OE9A060445T1">
    <property type="protein sequence ID" value="OE9A060445C1"/>
    <property type="gene ID" value="OE9A060445"/>
</dbReference>
<feature type="signal peptide" evidence="4">
    <location>
        <begin position="1"/>
        <end position="28"/>
    </location>
</feature>
<keyword evidence="2 4" id="KW-0732">Signal</keyword>
<evidence type="ECO:0000259" key="5">
    <source>
        <dbReference type="Pfam" id="PF02055"/>
    </source>
</evidence>
<dbReference type="GO" id="GO:0006680">
    <property type="term" value="P:glucosylceramide catabolic process"/>
    <property type="evidence" value="ECO:0007669"/>
    <property type="project" value="TreeGrafter"/>
</dbReference>
<gene>
    <name evidence="6" type="ORF">OLEA9_A060445</name>
</gene>
<accession>A0A8S0US37</accession>
<comment type="caution">
    <text evidence="6">The sequence shown here is derived from an EMBL/GenBank/DDBJ whole genome shotgun (WGS) entry which is preliminary data.</text>
</comment>
<evidence type="ECO:0000256" key="4">
    <source>
        <dbReference type="SAM" id="SignalP"/>
    </source>
</evidence>
<dbReference type="AlphaFoldDB" id="A0A8S0US37"/>
<dbReference type="OrthoDB" id="2160638at2759"/>